<dbReference type="GO" id="GO:0005524">
    <property type="term" value="F:ATP binding"/>
    <property type="evidence" value="ECO:0007669"/>
    <property type="project" value="UniProtKB-UniRule"/>
</dbReference>
<feature type="non-terminal residue" evidence="11">
    <location>
        <position position="1"/>
    </location>
</feature>
<comment type="caution">
    <text evidence="11">The sequence shown here is derived from an EMBL/GenBank/DDBJ whole genome shotgun (WGS) entry which is preliminary data.</text>
</comment>
<feature type="binding site" evidence="7">
    <location>
        <position position="380"/>
    </location>
    <ligand>
        <name>ATP</name>
        <dbReference type="ChEBI" id="CHEBI:30616"/>
    </ligand>
</feature>
<evidence type="ECO:0000313" key="12">
    <source>
        <dbReference type="Proteomes" id="UP000187609"/>
    </source>
</evidence>
<evidence type="ECO:0000256" key="8">
    <source>
        <dbReference type="SAM" id="Coils"/>
    </source>
</evidence>
<evidence type="ECO:0000256" key="7">
    <source>
        <dbReference type="PROSITE-ProRule" id="PRU10141"/>
    </source>
</evidence>
<evidence type="ECO:0000256" key="6">
    <source>
        <dbReference type="ARBA" id="ARBA00023136"/>
    </source>
</evidence>
<protein>
    <submittedName>
        <fullName evidence="11">Receptor-like protein kinase</fullName>
    </submittedName>
</protein>
<evidence type="ECO:0000256" key="10">
    <source>
        <dbReference type="SAM" id="Phobius"/>
    </source>
</evidence>
<feature type="transmembrane region" description="Helical" evidence="10">
    <location>
        <begin position="295"/>
        <end position="316"/>
    </location>
</feature>
<reference evidence="11" key="1">
    <citation type="submission" date="2016-11" db="EMBL/GenBank/DDBJ databases">
        <title>The genome of Nicotiana attenuata.</title>
        <authorList>
            <person name="Xu S."/>
            <person name="Brockmoeller T."/>
            <person name="Gaquerel E."/>
            <person name="Navarro A."/>
            <person name="Kuhl H."/>
            <person name="Gase K."/>
            <person name="Ling Z."/>
            <person name="Zhou W."/>
            <person name="Kreitzer C."/>
            <person name="Stanke M."/>
            <person name="Tang H."/>
            <person name="Lyons E."/>
            <person name="Pandey P."/>
            <person name="Pandey S.P."/>
            <person name="Timmermann B."/>
            <person name="Baldwin I.T."/>
        </authorList>
    </citation>
    <scope>NUCLEOTIDE SEQUENCE [LARGE SCALE GENOMIC DNA]</scope>
    <source>
        <strain evidence="11">UT</strain>
    </source>
</reference>
<dbReference type="InterPro" id="IPR017441">
    <property type="entry name" value="Protein_kinase_ATP_BS"/>
</dbReference>
<sequence>DRTFPLALVTFQQSYDVAPGETYCDMFLGQVDMNPSKFQKSEMGATSKNLHHTYIQSGALARGRGHNFGSLGSIKISFGKRTLIGESKNHNSTAFEQNKLAHTKNLVPPGFALMEEDAPLSQCPEAIQGASKQNKLAHSCNNLMPPGFNTMEDDIPFTQEAEMMQEVGAIFKNVRDTYSQPSALARGCGQNLRFSGSAKGSVGKRNLIGKSKNHNSTASEQNKLAHNSTNLMPPSFDPMEDDFEGLLPTEGVFSNATAISISGNKNLCGDIPELKLPTCPNTKPKGRDKSCSIKLMIPLLSRLVALVLIMSLVIIFRLRKAKKESSLVSSPTWGFLLRVTYENLFRAINGFPSANLIGNGGFSYVYKGVLDPGERLVVVKVINIAQLGAFKSFMSEWGGITTKELKGGSSSKAAILSELNATRKEKESLQTELNATKKAKESLEKRMDDFETKYNHLISLLVDQPSSAPSRSQQSTS</sequence>
<proteinExistence type="predicted"/>
<dbReference type="EMBL" id="MJEQ01005062">
    <property type="protein sequence ID" value="OIT20633.1"/>
    <property type="molecule type" value="Genomic_DNA"/>
</dbReference>
<keyword evidence="5 10" id="KW-1133">Transmembrane helix</keyword>
<feature type="coiled-coil region" evidence="8">
    <location>
        <begin position="412"/>
        <end position="460"/>
    </location>
</feature>
<dbReference type="SUPFAM" id="SSF56112">
    <property type="entry name" value="Protein kinase-like (PK-like)"/>
    <property type="match status" value="1"/>
</dbReference>
<keyword evidence="6 10" id="KW-0472">Membrane</keyword>
<comment type="subcellular location">
    <subcellularLocation>
        <location evidence="1">Membrane</location>
    </subcellularLocation>
</comment>
<organism evidence="11 12">
    <name type="scientific">Nicotiana attenuata</name>
    <name type="common">Coyote tobacco</name>
    <dbReference type="NCBI Taxonomy" id="49451"/>
    <lineage>
        <taxon>Eukaryota</taxon>
        <taxon>Viridiplantae</taxon>
        <taxon>Streptophyta</taxon>
        <taxon>Embryophyta</taxon>
        <taxon>Tracheophyta</taxon>
        <taxon>Spermatophyta</taxon>
        <taxon>Magnoliopsida</taxon>
        <taxon>eudicotyledons</taxon>
        <taxon>Gunneridae</taxon>
        <taxon>Pentapetalae</taxon>
        <taxon>asterids</taxon>
        <taxon>lamiids</taxon>
        <taxon>Solanales</taxon>
        <taxon>Solanaceae</taxon>
        <taxon>Nicotianoideae</taxon>
        <taxon>Nicotianeae</taxon>
        <taxon>Nicotiana</taxon>
    </lineage>
</organism>
<keyword evidence="12" id="KW-1185">Reference proteome</keyword>
<dbReference type="InterPro" id="IPR051809">
    <property type="entry name" value="Plant_receptor-like_S/T_kinase"/>
</dbReference>
<accession>A0A1J6KN55</accession>
<evidence type="ECO:0000256" key="2">
    <source>
        <dbReference type="ARBA" id="ARBA00022614"/>
    </source>
</evidence>
<dbReference type="InterPro" id="IPR011009">
    <property type="entry name" value="Kinase-like_dom_sf"/>
</dbReference>
<keyword evidence="7" id="KW-0547">Nucleotide-binding</keyword>
<dbReference type="PANTHER" id="PTHR27008:SF596">
    <property type="entry name" value="OS02G0215500 PROTEIN"/>
    <property type="match status" value="1"/>
</dbReference>
<dbReference type="PROSITE" id="PS00107">
    <property type="entry name" value="PROTEIN_KINASE_ATP"/>
    <property type="match status" value="1"/>
</dbReference>
<evidence type="ECO:0000256" key="1">
    <source>
        <dbReference type="ARBA" id="ARBA00004370"/>
    </source>
</evidence>
<keyword evidence="4" id="KW-0677">Repeat</keyword>
<evidence type="ECO:0000256" key="4">
    <source>
        <dbReference type="ARBA" id="ARBA00022737"/>
    </source>
</evidence>
<dbReference type="AlphaFoldDB" id="A0A1J6KN55"/>
<dbReference type="PANTHER" id="PTHR27008">
    <property type="entry name" value="OS04G0122200 PROTEIN"/>
    <property type="match status" value="1"/>
</dbReference>
<dbReference type="Gramene" id="OIT20633">
    <property type="protein sequence ID" value="OIT20633"/>
    <property type="gene ID" value="A4A49_52250"/>
</dbReference>
<feature type="region of interest" description="Disordered" evidence="9">
    <location>
        <begin position="196"/>
        <end position="229"/>
    </location>
</feature>
<evidence type="ECO:0000256" key="3">
    <source>
        <dbReference type="ARBA" id="ARBA00022692"/>
    </source>
</evidence>
<dbReference type="Gene3D" id="3.30.200.20">
    <property type="entry name" value="Phosphorylase Kinase, domain 1"/>
    <property type="match status" value="1"/>
</dbReference>
<keyword evidence="2" id="KW-0433">Leucine-rich repeat</keyword>
<keyword evidence="3 10" id="KW-0812">Transmembrane</keyword>
<dbReference type="GO" id="GO:0016020">
    <property type="term" value="C:membrane"/>
    <property type="evidence" value="ECO:0007669"/>
    <property type="project" value="UniProtKB-SubCell"/>
</dbReference>
<evidence type="ECO:0000256" key="9">
    <source>
        <dbReference type="SAM" id="MobiDB-lite"/>
    </source>
</evidence>
<name>A0A1J6KN55_NICAT</name>
<dbReference type="GO" id="GO:0016301">
    <property type="term" value="F:kinase activity"/>
    <property type="evidence" value="ECO:0007669"/>
    <property type="project" value="UniProtKB-KW"/>
</dbReference>
<dbReference type="Proteomes" id="UP000187609">
    <property type="component" value="Unassembled WGS sequence"/>
</dbReference>
<keyword evidence="8" id="KW-0175">Coiled coil</keyword>
<evidence type="ECO:0000313" key="11">
    <source>
        <dbReference type="EMBL" id="OIT20633.1"/>
    </source>
</evidence>
<keyword evidence="7" id="KW-0067">ATP-binding</keyword>
<evidence type="ECO:0000256" key="5">
    <source>
        <dbReference type="ARBA" id="ARBA00022989"/>
    </source>
</evidence>
<feature type="compositionally biased region" description="Polar residues" evidence="9">
    <location>
        <begin position="214"/>
        <end position="229"/>
    </location>
</feature>
<gene>
    <name evidence="11" type="ORF">A4A49_52250</name>
</gene>